<sequence length="102" mass="11813">MILQKDLFTMIFIMFLLLLLSLLSVAHVGRHDEFNFKLPFTYLVSIEQLPIDWRLRPIDRSVAARPLGDSANGLTLIVRYPARGDAFTIFLNFHNIIRVAKR</sequence>
<dbReference type="EMBL" id="GGFM01010654">
    <property type="protein sequence ID" value="MBW31405.1"/>
    <property type="molecule type" value="Transcribed_RNA"/>
</dbReference>
<accession>A0A2M3ZSD5</accession>
<organism evidence="1">
    <name type="scientific">Anopheles braziliensis</name>
    <dbReference type="NCBI Taxonomy" id="58242"/>
    <lineage>
        <taxon>Eukaryota</taxon>
        <taxon>Metazoa</taxon>
        <taxon>Ecdysozoa</taxon>
        <taxon>Arthropoda</taxon>
        <taxon>Hexapoda</taxon>
        <taxon>Insecta</taxon>
        <taxon>Pterygota</taxon>
        <taxon>Neoptera</taxon>
        <taxon>Endopterygota</taxon>
        <taxon>Diptera</taxon>
        <taxon>Nematocera</taxon>
        <taxon>Culicoidea</taxon>
        <taxon>Culicidae</taxon>
        <taxon>Anophelinae</taxon>
        <taxon>Anopheles</taxon>
    </lineage>
</organism>
<proteinExistence type="predicted"/>
<evidence type="ECO:0000313" key="1">
    <source>
        <dbReference type="EMBL" id="MBW31405.1"/>
    </source>
</evidence>
<name>A0A2M3ZSD5_9DIPT</name>
<protein>
    <submittedName>
        <fullName evidence="1">Putative secreted peptide</fullName>
    </submittedName>
</protein>
<reference evidence="1" key="1">
    <citation type="submission" date="2018-01" db="EMBL/GenBank/DDBJ databases">
        <title>An insight into the sialome of Amazonian anophelines.</title>
        <authorList>
            <person name="Ribeiro J.M."/>
            <person name="Scarpassa V."/>
            <person name="Calvo E."/>
        </authorList>
    </citation>
    <scope>NUCLEOTIDE SEQUENCE</scope>
    <source>
        <tissue evidence="1">Salivary glands</tissue>
    </source>
</reference>
<dbReference type="AlphaFoldDB" id="A0A2M3ZSD5"/>